<proteinExistence type="predicted"/>
<accession>A0A9D1LVF6</accession>
<dbReference type="InterPro" id="IPR005561">
    <property type="entry name" value="ANTAR"/>
</dbReference>
<organism evidence="2 3">
    <name type="scientific">Candidatus Avimonoglobus intestinipullorum</name>
    <dbReference type="NCBI Taxonomy" id="2840699"/>
    <lineage>
        <taxon>Bacteria</taxon>
        <taxon>Bacillati</taxon>
        <taxon>Bacillota</taxon>
        <taxon>Clostridia</taxon>
        <taxon>Eubacteriales</taxon>
        <taxon>Candidatus Avimonoglobus</taxon>
    </lineage>
</organism>
<dbReference type="EMBL" id="DVND01000138">
    <property type="protein sequence ID" value="HIU48751.1"/>
    <property type="molecule type" value="Genomic_DNA"/>
</dbReference>
<dbReference type="InterPro" id="IPR036388">
    <property type="entry name" value="WH-like_DNA-bd_sf"/>
</dbReference>
<dbReference type="AlphaFoldDB" id="A0A9D1LVF6"/>
<comment type="caution">
    <text evidence="2">The sequence shown here is derived from an EMBL/GenBank/DDBJ whole genome shotgun (WGS) entry which is preliminary data.</text>
</comment>
<dbReference type="SUPFAM" id="SSF52172">
    <property type="entry name" value="CheY-like"/>
    <property type="match status" value="1"/>
</dbReference>
<dbReference type="GO" id="GO:0003723">
    <property type="term" value="F:RNA binding"/>
    <property type="evidence" value="ECO:0007669"/>
    <property type="project" value="InterPro"/>
</dbReference>
<protein>
    <submittedName>
        <fullName evidence="2">ANTAR domain-containing protein</fullName>
    </submittedName>
</protein>
<dbReference type="Pfam" id="PF03861">
    <property type="entry name" value="ANTAR"/>
    <property type="match status" value="1"/>
</dbReference>
<evidence type="ECO:0000313" key="2">
    <source>
        <dbReference type="EMBL" id="HIU48751.1"/>
    </source>
</evidence>
<name>A0A9D1LVF6_9FIRM</name>
<dbReference type="PROSITE" id="PS50921">
    <property type="entry name" value="ANTAR"/>
    <property type="match status" value="1"/>
</dbReference>
<reference evidence="2" key="2">
    <citation type="journal article" date="2021" name="PeerJ">
        <title>Extensive microbial diversity within the chicken gut microbiome revealed by metagenomics and culture.</title>
        <authorList>
            <person name="Gilroy R."/>
            <person name="Ravi A."/>
            <person name="Getino M."/>
            <person name="Pursley I."/>
            <person name="Horton D.L."/>
            <person name="Alikhan N.F."/>
            <person name="Baker D."/>
            <person name="Gharbi K."/>
            <person name="Hall N."/>
            <person name="Watson M."/>
            <person name="Adriaenssens E.M."/>
            <person name="Foster-Nyarko E."/>
            <person name="Jarju S."/>
            <person name="Secka A."/>
            <person name="Antonio M."/>
            <person name="Oren A."/>
            <person name="Chaudhuri R.R."/>
            <person name="La Ragione R."/>
            <person name="Hildebrand F."/>
            <person name="Pallen M.J."/>
        </authorList>
    </citation>
    <scope>NUCLEOTIDE SEQUENCE</scope>
    <source>
        <strain evidence="2">ChiSjej4B22-9803</strain>
    </source>
</reference>
<evidence type="ECO:0000313" key="3">
    <source>
        <dbReference type="Proteomes" id="UP000824111"/>
    </source>
</evidence>
<evidence type="ECO:0000259" key="1">
    <source>
        <dbReference type="PROSITE" id="PS50921"/>
    </source>
</evidence>
<feature type="domain" description="ANTAR" evidence="1">
    <location>
        <begin position="129"/>
        <end position="190"/>
    </location>
</feature>
<dbReference type="SMART" id="SM01012">
    <property type="entry name" value="ANTAR"/>
    <property type="match status" value="1"/>
</dbReference>
<dbReference type="Proteomes" id="UP000824111">
    <property type="component" value="Unassembled WGS sequence"/>
</dbReference>
<gene>
    <name evidence="2" type="ORF">IAB04_05260</name>
</gene>
<reference evidence="2" key="1">
    <citation type="submission" date="2020-10" db="EMBL/GenBank/DDBJ databases">
        <authorList>
            <person name="Gilroy R."/>
        </authorList>
    </citation>
    <scope>NUCLEOTIDE SEQUENCE</scope>
    <source>
        <strain evidence="2">ChiSjej4B22-9803</strain>
    </source>
</reference>
<dbReference type="InterPro" id="IPR011006">
    <property type="entry name" value="CheY-like_superfamily"/>
</dbReference>
<dbReference type="Gene3D" id="1.10.10.10">
    <property type="entry name" value="Winged helix-like DNA-binding domain superfamily/Winged helix DNA-binding domain"/>
    <property type="match status" value="1"/>
</dbReference>
<sequence length="194" mass="22223">MDLKERVYSVLVASAAEKFNASLRELFPDFKYAPVQFESSISAARRALLEREYDFIAINAPLPDDDGIDFSIEVSTGKNAVVALFVRTEHYSPVFAKVSPHGVYTLPKPTSKQLVLQALDWMASTRERLRMLTKKTISLEDKMQEIRIVNRAKWVLITALKMTEADAHRYIEKQAMDRCISKREFAENIIKTYS</sequence>